<evidence type="ECO:0000259" key="1">
    <source>
        <dbReference type="Pfam" id="PF03819"/>
    </source>
</evidence>
<evidence type="ECO:0000313" key="3">
    <source>
        <dbReference type="Proteomes" id="UP000231383"/>
    </source>
</evidence>
<accession>A0A2M8EWZ1</accession>
<dbReference type="EMBL" id="PFSC01000156">
    <property type="protein sequence ID" value="PJC30396.1"/>
    <property type="molecule type" value="Genomic_DNA"/>
</dbReference>
<evidence type="ECO:0000313" key="2">
    <source>
        <dbReference type="EMBL" id="PJC30396.1"/>
    </source>
</evidence>
<comment type="caution">
    <text evidence="2">The sequence shown here is derived from an EMBL/GenBank/DDBJ whole genome shotgun (WGS) entry which is preliminary data.</text>
</comment>
<dbReference type="AlphaFoldDB" id="A0A2M8EWZ1"/>
<dbReference type="InterPro" id="IPR004518">
    <property type="entry name" value="MazG-like_dom"/>
</dbReference>
<name>A0A2M8EWZ1_9BACT</name>
<dbReference type="Gene3D" id="1.10.287.1080">
    <property type="entry name" value="MazG-like"/>
    <property type="match status" value="1"/>
</dbReference>
<reference evidence="3" key="1">
    <citation type="submission" date="2017-09" db="EMBL/GenBank/DDBJ databases">
        <title>Depth-based differentiation of microbial function through sediment-hosted aquifers and enrichment of novel symbionts in the deep terrestrial subsurface.</title>
        <authorList>
            <person name="Probst A.J."/>
            <person name="Ladd B."/>
            <person name="Jarett J.K."/>
            <person name="Geller-Mcgrath D.E."/>
            <person name="Sieber C.M.K."/>
            <person name="Emerson J.B."/>
            <person name="Anantharaman K."/>
            <person name="Thomas B.C."/>
            <person name="Malmstrom R."/>
            <person name="Stieglmeier M."/>
            <person name="Klingl A."/>
            <person name="Woyke T."/>
            <person name="Ryan C.M."/>
            <person name="Banfield J.F."/>
        </authorList>
    </citation>
    <scope>NUCLEOTIDE SEQUENCE [LARGE SCALE GENOMIC DNA]</scope>
</reference>
<feature type="domain" description="NTP pyrophosphohydrolase MazG-like" evidence="1">
    <location>
        <begin position="37"/>
        <end position="108"/>
    </location>
</feature>
<proteinExistence type="predicted"/>
<dbReference type="SUPFAM" id="SSF101386">
    <property type="entry name" value="all-alpha NTP pyrophosphatases"/>
    <property type="match status" value="1"/>
</dbReference>
<dbReference type="Proteomes" id="UP000231383">
    <property type="component" value="Unassembled WGS sequence"/>
</dbReference>
<sequence>MDIKTLQLRAEKSILRSNLDFKLNTTREKAILAHTVKLNEEMGELCNDILSILKLQRASKLENFEKSNMYAEFADVLITVLQLASIAQVDMERAIRDKMKKIETRKKKEKKED</sequence>
<gene>
    <name evidence="2" type="ORF">CO051_06105</name>
</gene>
<protein>
    <recommendedName>
        <fullName evidence="1">NTP pyrophosphohydrolase MazG-like domain-containing protein</fullName>
    </recommendedName>
</protein>
<organism evidence="2 3">
    <name type="scientific">Candidatus Roizmanbacteria bacterium CG_4_9_14_0_2_um_filter_39_13</name>
    <dbReference type="NCBI Taxonomy" id="1974839"/>
    <lineage>
        <taxon>Bacteria</taxon>
        <taxon>Candidatus Roizmaniibacteriota</taxon>
    </lineage>
</organism>
<dbReference type="Pfam" id="PF03819">
    <property type="entry name" value="MazG"/>
    <property type="match status" value="1"/>
</dbReference>